<dbReference type="InterPro" id="IPR002686">
    <property type="entry name" value="Transposase_17"/>
</dbReference>
<keyword evidence="3" id="KW-1185">Reference proteome</keyword>
<dbReference type="InterPro" id="IPR036515">
    <property type="entry name" value="Transposase_17_sf"/>
</dbReference>
<accession>A0A2K8YT88</accession>
<dbReference type="PANTHER" id="PTHR34322:SF2">
    <property type="entry name" value="TRANSPOSASE IS200-LIKE DOMAIN-CONTAINING PROTEIN"/>
    <property type="match status" value="1"/>
</dbReference>
<protein>
    <recommendedName>
        <fullName evidence="1">Transposase IS200-like domain-containing protein</fullName>
    </recommendedName>
</protein>
<dbReference type="Proteomes" id="UP000232883">
    <property type="component" value="Chromosome"/>
</dbReference>
<sequence length="233" mass="28354">MAFGVYPCFIYPFYYFAYKKTMATYRQEYFPPLLEDCFYHIYNRGNNGDNLFFQHRNYRYFLQKYDYYLSPYLETYTFCLLPNHFHLLVRIKNFADLPKIEQTLRHGQELIISPERIISEQFRRFFVSYAKSIKVQEERTVSLFEKNFRRKLVDSDEYFTNLVAYIHRNPETHGICADFREYPYSSYCKMMSPKVTRLMKLQVLSWFGGIEAYQQVHQNREEPGLLKELIIET</sequence>
<dbReference type="SMART" id="SM01321">
    <property type="entry name" value="Y1_Tnp"/>
    <property type="match status" value="1"/>
</dbReference>
<dbReference type="GO" id="GO:0004803">
    <property type="term" value="F:transposase activity"/>
    <property type="evidence" value="ECO:0007669"/>
    <property type="project" value="InterPro"/>
</dbReference>
<dbReference type="SUPFAM" id="SSF143422">
    <property type="entry name" value="Transposase IS200-like"/>
    <property type="match status" value="1"/>
</dbReference>
<dbReference type="GO" id="GO:0006313">
    <property type="term" value="P:DNA transposition"/>
    <property type="evidence" value="ECO:0007669"/>
    <property type="project" value="InterPro"/>
</dbReference>
<evidence type="ECO:0000259" key="1">
    <source>
        <dbReference type="SMART" id="SM01321"/>
    </source>
</evidence>
<evidence type="ECO:0000313" key="3">
    <source>
        <dbReference type="Proteomes" id="UP000232883"/>
    </source>
</evidence>
<dbReference type="GO" id="GO:0003677">
    <property type="term" value="F:DNA binding"/>
    <property type="evidence" value="ECO:0007669"/>
    <property type="project" value="InterPro"/>
</dbReference>
<name>A0A2K8YT88_9BACT</name>
<dbReference type="AlphaFoldDB" id="A0A2K8YT88"/>
<proteinExistence type="predicted"/>
<dbReference type="PANTHER" id="PTHR34322">
    <property type="entry name" value="TRANSPOSASE, Y1_TNP DOMAIN-CONTAINING"/>
    <property type="match status" value="1"/>
</dbReference>
<feature type="domain" description="Transposase IS200-like" evidence="1">
    <location>
        <begin position="34"/>
        <end position="169"/>
    </location>
</feature>
<organism evidence="2 3">
    <name type="scientific">Spirosoma pollinicola</name>
    <dbReference type="NCBI Taxonomy" id="2057025"/>
    <lineage>
        <taxon>Bacteria</taxon>
        <taxon>Pseudomonadati</taxon>
        <taxon>Bacteroidota</taxon>
        <taxon>Cytophagia</taxon>
        <taxon>Cytophagales</taxon>
        <taxon>Cytophagaceae</taxon>
        <taxon>Spirosoma</taxon>
    </lineage>
</organism>
<reference evidence="2 3" key="1">
    <citation type="submission" date="2017-11" db="EMBL/GenBank/DDBJ databases">
        <title>Taxonomic description and genome sequences of Spirosoma HA7 sp. nov., isolated from pollen microhabitat of Corylus avellana.</title>
        <authorList>
            <person name="Ambika Manirajan B."/>
            <person name="Suarez C."/>
            <person name="Ratering S."/>
            <person name="Geissler-Plaum R."/>
            <person name="Cardinale M."/>
            <person name="Sylvia S."/>
        </authorList>
    </citation>
    <scope>NUCLEOTIDE SEQUENCE [LARGE SCALE GENOMIC DNA]</scope>
    <source>
        <strain evidence="2 3">HA7</strain>
    </source>
</reference>
<gene>
    <name evidence="2" type="ORF">CWM47_02890</name>
</gene>
<evidence type="ECO:0000313" key="2">
    <source>
        <dbReference type="EMBL" id="AUD00852.1"/>
    </source>
</evidence>
<dbReference type="KEGG" id="spir:CWM47_02890"/>
<dbReference type="EMBL" id="CP025096">
    <property type="protein sequence ID" value="AUD00852.1"/>
    <property type="molecule type" value="Genomic_DNA"/>
</dbReference>
<dbReference type="Gene3D" id="3.30.70.1290">
    <property type="entry name" value="Transposase IS200-like"/>
    <property type="match status" value="1"/>
</dbReference>